<reference evidence="1 2" key="1">
    <citation type="submission" date="2020-08" db="EMBL/GenBank/DDBJ databases">
        <title>Sequencing the genomes of 1000 actinobacteria strains.</title>
        <authorList>
            <person name="Klenk H.-P."/>
        </authorList>
    </citation>
    <scope>NUCLEOTIDE SEQUENCE [LARGE SCALE GENOMIC DNA]</scope>
    <source>
        <strain evidence="1 2">DSM 43851</strain>
    </source>
</reference>
<gene>
    <name evidence="1" type="ORF">BJ998_007476</name>
</gene>
<keyword evidence="2" id="KW-1185">Reference proteome</keyword>
<accession>A0A7W9KPD4</accession>
<protein>
    <submittedName>
        <fullName evidence="1">Uncharacterized protein</fullName>
    </submittedName>
</protein>
<proteinExistence type="predicted"/>
<evidence type="ECO:0000313" key="1">
    <source>
        <dbReference type="EMBL" id="MBB5896280.1"/>
    </source>
</evidence>
<name>A0A7W9KPD4_9PSEU</name>
<dbReference type="EMBL" id="JACHIR010000001">
    <property type="protein sequence ID" value="MBB5896280.1"/>
    <property type="molecule type" value="Genomic_DNA"/>
</dbReference>
<comment type="caution">
    <text evidence="1">The sequence shown here is derived from an EMBL/GenBank/DDBJ whole genome shotgun (WGS) entry which is preliminary data.</text>
</comment>
<dbReference type="RefSeq" id="WP_184867964.1">
    <property type="nucleotide sequence ID" value="NZ_BAAAWY010000101.1"/>
</dbReference>
<organism evidence="1 2">
    <name type="scientific">Kutzneria kofuensis</name>
    <dbReference type="NCBI Taxonomy" id="103725"/>
    <lineage>
        <taxon>Bacteria</taxon>
        <taxon>Bacillati</taxon>
        <taxon>Actinomycetota</taxon>
        <taxon>Actinomycetes</taxon>
        <taxon>Pseudonocardiales</taxon>
        <taxon>Pseudonocardiaceae</taxon>
        <taxon>Kutzneria</taxon>
    </lineage>
</organism>
<dbReference type="AlphaFoldDB" id="A0A7W9KPD4"/>
<evidence type="ECO:0000313" key="2">
    <source>
        <dbReference type="Proteomes" id="UP000585638"/>
    </source>
</evidence>
<dbReference type="Proteomes" id="UP000585638">
    <property type="component" value="Unassembled WGS sequence"/>
</dbReference>
<sequence>MTEPWADCRRLSHVDGLVAGLSALCGMLGPKVLPFGPGGHALVPRSVAETATSAWFGGVLSERSAEPEQPLTDELLSAAGLVALRRPVPPGPRVVETDLWWATGIAWVRLGASAALAEDCLAHLETRSLLGNLLVAGQLADALTGQLTVDALLLGGSRPTPALLHEAHRQITETDRALSRLRGAGGFLADGPGAAVHLSELLADVYLGGTP</sequence>